<dbReference type="Gene3D" id="3.30.70.1380">
    <property type="entry name" value="Transcriptional regulatory protein pf0864 domain like"/>
    <property type="match status" value="1"/>
</dbReference>
<evidence type="ECO:0000313" key="3">
    <source>
        <dbReference type="EMBL" id="EOI56949.1"/>
    </source>
</evidence>
<dbReference type="Proteomes" id="UP000013750">
    <property type="component" value="Unassembled WGS sequence"/>
</dbReference>
<proteinExistence type="inferred from homology"/>
<dbReference type="NCBIfam" id="TIGR00299">
    <property type="entry name" value="nickel pincer cofactor biosynthesis protein LarC"/>
    <property type="match status" value="1"/>
</dbReference>
<dbReference type="InterPro" id="IPR002822">
    <property type="entry name" value="Ni_insertion"/>
</dbReference>
<organism evidence="3 5">
    <name type="scientific">Enterococcus gilvus ATCC BAA-350</name>
    <dbReference type="NCBI Taxonomy" id="1158614"/>
    <lineage>
        <taxon>Bacteria</taxon>
        <taxon>Bacillati</taxon>
        <taxon>Bacillota</taxon>
        <taxon>Bacilli</taxon>
        <taxon>Lactobacillales</taxon>
        <taxon>Enterococcaceae</taxon>
        <taxon>Enterococcus</taxon>
    </lineage>
</organism>
<comment type="function">
    <text evidence="2">Involved in the biosynthesis of a nickel-pincer cofactor ((SCS)Ni(II) pincer complex). Binds Ni(2+), and functions in nickel delivery to pyridinium-3,5-bisthiocarboxylic acid mononucleotide (P2TMN), to form the mature cofactor. Is thus probably required for the activation of nickel-pincer cofactor-dependent enzymes.</text>
</comment>
<dbReference type="PANTHER" id="PTHR36566:SF1">
    <property type="entry name" value="PYRIDINIUM-3,5-BISTHIOCARBOXYLIC ACID MONONUCLEOTIDE NICKEL INSERTION PROTEIN"/>
    <property type="match status" value="1"/>
</dbReference>
<dbReference type="PATRIC" id="fig|1158614.3.peg.1167"/>
<name>R2XQ01_9ENTE</name>
<dbReference type="AlphaFoldDB" id="R2XQ01"/>
<dbReference type="HOGENOM" id="CLU_028523_2_1_9"/>
<dbReference type="Proteomes" id="UP000014160">
    <property type="component" value="Unassembled WGS sequence"/>
</dbReference>
<evidence type="ECO:0000313" key="6">
    <source>
        <dbReference type="Proteomes" id="UP000014160"/>
    </source>
</evidence>
<dbReference type="OrthoDB" id="9765625at2"/>
<comment type="catalytic activity">
    <reaction evidence="2">
        <text>Ni(II)-pyridinium-3,5-bisthiocarboxylate mononucleotide = pyridinium-3,5-bisthiocarboxylate mononucleotide + Ni(2+)</text>
        <dbReference type="Rhea" id="RHEA:54784"/>
        <dbReference type="ChEBI" id="CHEBI:49786"/>
        <dbReference type="ChEBI" id="CHEBI:137372"/>
        <dbReference type="ChEBI" id="CHEBI:137373"/>
        <dbReference type="EC" id="4.99.1.12"/>
    </reaction>
</comment>
<evidence type="ECO:0000256" key="1">
    <source>
        <dbReference type="ARBA" id="ARBA00022596"/>
    </source>
</evidence>
<dbReference type="GO" id="GO:0016151">
    <property type="term" value="F:nickel cation binding"/>
    <property type="evidence" value="ECO:0007669"/>
    <property type="project" value="UniProtKB-UniRule"/>
</dbReference>
<dbReference type="RefSeq" id="WP_010779582.1">
    <property type="nucleotide sequence ID" value="NZ_ASWH01000001.1"/>
</dbReference>
<dbReference type="EMBL" id="ASWH01000001">
    <property type="protein sequence ID" value="EOW83477.1"/>
    <property type="molecule type" value="Genomic_DNA"/>
</dbReference>
<gene>
    <name evidence="2" type="primary">larC</name>
    <name evidence="4" type="ORF">I592_02836</name>
    <name evidence="3" type="ORF">UKC_01134</name>
</gene>
<dbReference type="GO" id="GO:0051604">
    <property type="term" value="P:protein maturation"/>
    <property type="evidence" value="ECO:0007669"/>
    <property type="project" value="UniProtKB-UniRule"/>
</dbReference>
<evidence type="ECO:0000313" key="5">
    <source>
        <dbReference type="Proteomes" id="UP000013750"/>
    </source>
</evidence>
<dbReference type="EMBL" id="AJDQ01000006">
    <property type="protein sequence ID" value="EOI56949.1"/>
    <property type="molecule type" value="Genomic_DNA"/>
</dbReference>
<keyword evidence="1 2" id="KW-0533">Nickel</keyword>
<comment type="caution">
    <text evidence="3">The sequence shown here is derived from an EMBL/GenBank/DDBJ whole genome shotgun (WGS) entry which is preliminary data.</text>
</comment>
<dbReference type="eggNOG" id="COG1641">
    <property type="taxonomic scope" value="Bacteria"/>
</dbReference>
<dbReference type="EC" id="4.99.1.12" evidence="2"/>
<protein>
    <recommendedName>
        <fullName evidence="2">Pyridinium-3,5-bisthiocarboxylic acid mononucleotide nickel insertion protein</fullName>
        <shortName evidence="2">P2TMN nickel insertion protein</shortName>
        <ecNumber evidence="2">4.99.1.12</ecNumber>
    </recommendedName>
    <alternativeName>
        <fullName evidence="2">Nickel-pincer cofactor biosynthesis protein LarC</fullName>
    </alternativeName>
</protein>
<dbReference type="GO" id="GO:0016829">
    <property type="term" value="F:lyase activity"/>
    <property type="evidence" value="ECO:0007669"/>
    <property type="project" value="UniProtKB-UniRule"/>
</dbReference>
<reference evidence="4 6" key="2">
    <citation type="submission" date="2013-03" db="EMBL/GenBank/DDBJ databases">
        <title>The Genome Sequence of Enterococcus gilvus ATCC BAA-350 (PacBio/Illumina hybrid assembly).</title>
        <authorList>
            <consortium name="The Broad Institute Genomics Platform"/>
            <consortium name="The Broad Institute Genome Sequencing Center for Infectious Disease"/>
            <person name="Earl A."/>
            <person name="Russ C."/>
            <person name="Gilmore M."/>
            <person name="Surin D."/>
            <person name="Walker B."/>
            <person name="Young S."/>
            <person name="Zeng Q."/>
            <person name="Gargeya S."/>
            <person name="Fitzgerald M."/>
            <person name="Haas B."/>
            <person name="Abouelleil A."/>
            <person name="Allen A.W."/>
            <person name="Alvarado L."/>
            <person name="Arachchi H.M."/>
            <person name="Berlin A.M."/>
            <person name="Chapman S.B."/>
            <person name="Gainer-Dewar J."/>
            <person name="Goldberg J."/>
            <person name="Griggs A."/>
            <person name="Gujja S."/>
            <person name="Hansen M."/>
            <person name="Howarth C."/>
            <person name="Imamovic A."/>
            <person name="Ireland A."/>
            <person name="Larimer J."/>
            <person name="McCowan C."/>
            <person name="Murphy C."/>
            <person name="Pearson M."/>
            <person name="Poon T.W."/>
            <person name="Priest M."/>
            <person name="Roberts A."/>
            <person name="Saif S."/>
            <person name="Shea T."/>
            <person name="Sisk P."/>
            <person name="Sykes S."/>
            <person name="Wortman J."/>
            <person name="Nusbaum C."/>
            <person name="Birren B."/>
        </authorList>
    </citation>
    <scope>NUCLEOTIDE SEQUENCE [LARGE SCALE GENOMIC DNA]</scope>
    <source>
        <strain evidence="4 6">ATCC BAA-350</strain>
    </source>
</reference>
<comment type="similarity">
    <text evidence="2">Belongs to the LarC family.</text>
</comment>
<accession>R2XQ01</accession>
<dbReference type="PANTHER" id="PTHR36566">
    <property type="entry name" value="NICKEL INSERTION PROTEIN-RELATED"/>
    <property type="match status" value="1"/>
</dbReference>
<sequence>MKNLYLEPFSGLSGDMLNGLLIDLGGDVAALEQELAKLSVGNYHLHVQRIAKNSIYGTDFDVHLAHGIKDNGVPHDFDAHASHVHPAHEQAHEHSHAHTHSHSEARNLRDILALIDQSALSQQVKQHSRQVFNDIAKAEAAVHNKPIEEIHFHEVGAIDSIVDVVSFFILWEQLQIAHVYSSPITEGSGTIAVAHGVMPVPVPAVMQLRKGTNLIIHQDTDVRTELVTPTGIAIFKEIHPSFVLNGVQQIEKVGYGFGKRETGKFNALRGSLMAVEPSKRENHQTQDQILKIEANIDDQTPEQLGFVMALLLDQGVLDVFYTPIQMKKNRCGILLTVLCTPEQKEFFTKLLFKQTATIGVRYTQMARTVMARQFVTKQTPYGEIQVKQNRYEDIEKNTLEFQDCQRIAKENNLSIYEVYKKLEKYS</sequence>
<evidence type="ECO:0000256" key="2">
    <source>
        <dbReference type="HAMAP-Rule" id="MF_01074"/>
    </source>
</evidence>
<dbReference type="HAMAP" id="MF_01074">
    <property type="entry name" value="LarC"/>
    <property type="match status" value="1"/>
</dbReference>
<dbReference type="Pfam" id="PF01969">
    <property type="entry name" value="Ni_insertion"/>
    <property type="match status" value="1"/>
</dbReference>
<keyword evidence="2" id="KW-0456">Lyase</keyword>
<keyword evidence="6" id="KW-1185">Reference proteome</keyword>
<evidence type="ECO:0000313" key="4">
    <source>
        <dbReference type="EMBL" id="EOW83477.1"/>
    </source>
</evidence>
<reference evidence="3 5" key="1">
    <citation type="submission" date="2013-02" db="EMBL/GenBank/DDBJ databases">
        <title>The Genome Sequence of Enterococcus gilvus ATCC BAA-350.</title>
        <authorList>
            <consortium name="The Broad Institute Genome Sequencing Platform"/>
            <consortium name="The Broad Institute Genome Sequencing Center for Infectious Disease"/>
            <person name="Earl A.M."/>
            <person name="Gilmore M.S."/>
            <person name="Lebreton F."/>
            <person name="Walker B."/>
            <person name="Young S.K."/>
            <person name="Zeng Q."/>
            <person name="Gargeya S."/>
            <person name="Fitzgerald M."/>
            <person name="Haas B."/>
            <person name="Abouelleil A."/>
            <person name="Alvarado L."/>
            <person name="Arachchi H.M."/>
            <person name="Berlin A.M."/>
            <person name="Chapman S.B."/>
            <person name="Dewar J."/>
            <person name="Goldberg J."/>
            <person name="Griggs A."/>
            <person name="Gujja S."/>
            <person name="Hansen M."/>
            <person name="Howarth C."/>
            <person name="Imamovic A."/>
            <person name="Larimer J."/>
            <person name="McCowan C."/>
            <person name="Murphy C."/>
            <person name="Neiman D."/>
            <person name="Pearson M."/>
            <person name="Priest M."/>
            <person name="Roberts A."/>
            <person name="Saif S."/>
            <person name="Shea T."/>
            <person name="Sisk P."/>
            <person name="Sykes S."/>
            <person name="Wortman J."/>
            <person name="Nusbaum C."/>
            <person name="Birren B."/>
        </authorList>
    </citation>
    <scope>NUCLEOTIDE SEQUENCE [LARGE SCALE GENOMIC DNA]</scope>
    <source>
        <strain evidence="3 5">ATCC BAA-350</strain>
    </source>
</reference>